<reference evidence="1" key="1">
    <citation type="submission" date="2020-11" db="EMBL/GenBank/DDBJ databases">
        <authorList>
            <consortium name="DOE Joint Genome Institute"/>
            <person name="Ahrendt S."/>
            <person name="Riley R."/>
            <person name="Andreopoulos W."/>
            <person name="Labutti K."/>
            <person name="Pangilinan J."/>
            <person name="Ruiz-Duenas F.J."/>
            <person name="Barrasa J.M."/>
            <person name="Sanchez-Garcia M."/>
            <person name="Camarero S."/>
            <person name="Miyauchi S."/>
            <person name="Serrano A."/>
            <person name="Linde D."/>
            <person name="Babiker R."/>
            <person name="Drula E."/>
            <person name="Ayuso-Fernandez I."/>
            <person name="Pacheco R."/>
            <person name="Padilla G."/>
            <person name="Ferreira P."/>
            <person name="Barriuso J."/>
            <person name="Kellner H."/>
            <person name="Castanera R."/>
            <person name="Alfaro M."/>
            <person name="Ramirez L."/>
            <person name="Pisabarro A.G."/>
            <person name="Kuo A."/>
            <person name="Tritt A."/>
            <person name="Lipzen A."/>
            <person name="He G."/>
            <person name="Yan M."/>
            <person name="Ng V."/>
            <person name="Cullen D."/>
            <person name="Martin F."/>
            <person name="Rosso M.-N."/>
            <person name="Henrissat B."/>
            <person name="Hibbett D."/>
            <person name="Martinez A.T."/>
            <person name="Grigoriev I.V."/>
        </authorList>
    </citation>
    <scope>NUCLEOTIDE SEQUENCE</scope>
    <source>
        <strain evidence="1">ATCC 90797</strain>
    </source>
</reference>
<organism evidence="1 2">
    <name type="scientific">Pleurotus eryngii</name>
    <name type="common">Boletus of the steppes</name>
    <dbReference type="NCBI Taxonomy" id="5323"/>
    <lineage>
        <taxon>Eukaryota</taxon>
        <taxon>Fungi</taxon>
        <taxon>Dikarya</taxon>
        <taxon>Basidiomycota</taxon>
        <taxon>Agaricomycotina</taxon>
        <taxon>Agaricomycetes</taxon>
        <taxon>Agaricomycetidae</taxon>
        <taxon>Agaricales</taxon>
        <taxon>Pleurotineae</taxon>
        <taxon>Pleurotaceae</taxon>
        <taxon>Pleurotus</taxon>
    </lineage>
</organism>
<dbReference type="EMBL" id="MU154521">
    <property type="protein sequence ID" value="KAF9502399.1"/>
    <property type="molecule type" value="Genomic_DNA"/>
</dbReference>
<evidence type="ECO:0000313" key="2">
    <source>
        <dbReference type="Proteomes" id="UP000807025"/>
    </source>
</evidence>
<comment type="caution">
    <text evidence="1">The sequence shown here is derived from an EMBL/GenBank/DDBJ whole genome shotgun (WGS) entry which is preliminary data.</text>
</comment>
<evidence type="ECO:0000313" key="1">
    <source>
        <dbReference type="EMBL" id="KAF9502399.1"/>
    </source>
</evidence>
<dbReference type="OrthoDB" id="3685327at2759"/>
<protein>
    <submittedName>
        <fullName evidence="1">Uncharacterized protein</fullName>
    </submittedName>
</protein>
<dbReference type="AlphaFoldDB" id="A0A9P6AA18"/>
<name>A0A9P6AA18_PLEER</name>
<proteinExistence type="predicted"/>
<keyword evidence="2" id="KW-1185">Reference proteome</keyword>
<gene>
    <name evidence="1" type="ORF">BDN71DRAFT_1437989</name>
</gene>
<sequence length="79" mass="9340">MTGWVEYIHFHHIKYSFYGLSHSAARNIPRVSSEMRAQDPEFNWVICHPELDYKFDCERGDDWSHKHEEFDLVIGGTIG</sequence>
<accession>A0A9P6AA18</accession>
<dbReference type="Proteomes" id="UP000807025">
    <property type="component" value="Unassembled WGS sequence"/>
</dbReference>